<evidence type="ECO:0000256" key="6">
    <source>
        <dbReference type="SAM" id="Coils"/>
    </source>
</evidence>
<dbReference type="CDD" id="cd14703">
    <property type="entry name" value="bZIP_plant_RF2"/>
    <property type="match status" value="1"/>
</dbReference>
<dbReference type="PROSITE" id="PS50217">
    <property type="entry name" value="BZIP"/>
    <property type="match status" value="1"/>
</dbReference>
<gene>
    <name evidence="9" type="ORF">Din_015967</name>
    <name evidence="10" type="ORF">Din_015968</name>
</gene>
<dbReference type="GO" id="GO:0003700">
    <property type="term" value="F:DNA-binding transcription factor activity"/>
    <property type="evidence" value="ECO:0007669"/>
    <property type="project" value="InterPro"/>
</dbReference>
<feature type="compositionally biased region" description="Low complexity" evidence="7">
    <location>
        <begin position="8"/>
        <end position="46"/>
    </location>
</feature>
<dbReference type="InterPro" id="IPR046347">
    <property type="entry name" value="bZIP_sf"/>
</dbReference>
<keyword evidence="6" id="KW-0175">Coiled coil</keyword>
<dbReference type="AlphaFoldDB" id="A0A5B6ZSM3"/>
<keyword evidence="3" id="KW-0238">DNA-binding</keyword>
<dbReference type="Gene3D" id="1.20.5.170">
    <property type="match status" value="1"/>
</dbReference>
<feature type="region of interest" description="Disordered" evidence="7">
    <location>
        <begin position="337"/>
        <end position="356"/>
    </location>
</feature>
<feature type="region of interest" description="Disordered" evidence="7">
    <location>
        <begin position="107"/>
        <end position="141"/>
    </location>
</feature>
<feature type="coiled-coil region" evidence="6">
    <location>
        <begin position="200"/>
        <end position="269"/>
    </location>
</feature>
<feature type="region of interest" description="Disordered" evidence="7">
    <location>
        <begin position="1"/>
        <end position="46"/>
    </location>
</feature>
<evidence type="ECO:0000256" key="4">
    <source>
        <dbReference type="ARBA" id="ARBA00023163"/>
    </source>
</evidence>
<feature type="compositionally biased region" description="Polar residues" evidence="7">
    <location>
        <begin position="337"/>
        <end position="346"/>
    </location>
</feature>
<protein>
    <recommendedName>
        <fullName evidence="8">BZIP domain-containing protein</fullName>
    </recommendedName>
</protein>
<dbReference type="EMBL" id="GHES01015968">
    <property type="protein sequence ID" value="MPA46527.1"/>
    <property type="molecule type" value="Transcribed_RNA"/>
</dbReference>
<sequence>MSIEMQHPSDTNPRNSNPNPNPNSNSKSSQDASNNPSPTISTPPQIPIYSYTFMGMGSPHRRSHSDVSYTIPHDDIALSGDNSMATVEESVSDDDLFTKYINVDKLQETGGSGGSSGNSNEGGGNDGGDGGREKHVRTRHWHSNSMDGWSTLSRREESMFDEIRDSKKAVSPEKLAHLWTVDPKRARRILANRQSAARSKERKARYISELQRKVQNLQEEATNLSTQRTIFQRDIMGLTTENIELKIRLQAMEQQVQLRDALNEALRQEVESVKIATGERTAPYESMDLGRHMPYSSSASPLTLFSLPQQPLPVLDLLPPFNNSEDGMSPCRLHPENSQPLPTILQNDPPGSLWKLDINNRGSHLLESEGSSAGESSSTY</sequence>
<organism evidence="9">
    <name type="scientific">Davidia involucrata</name>
    <name type="common">Dove tree</name>
    <dbReference type="NCBI Taxonomy" id="16924"/>
    <lineage>
        <taxon>Eukaryota</taxon>
        <taxon>Viridiplantae</taxon>
        <taxon>Streptophyta</taxon>
        <taxon>Embryophyta</taxon>
        <taxon>Tracheophyta</taxon>
        <taxon>Spermatophyta</taxon>
        <taxon>Magnoliopsida</taxon>
        <taxon>eudicotyledons</taxon>
        <taxon>Gunneridae</taxon>
        <taxon>Pentapetalae</taxon>
        <taxon>asterids</taxon>
        <taxon>Cornales</taxon>
        <taxon>Nyssaceae</taxon>
        <taxon>Davidia</taxon>
    </lineage>
</organism>
<dbReference type="EMBL" id="GHES01015967">
    <property type="protein sequence ID" value="MPA46526.1"/>
    <property type="molecule type" value="Transcribed_RNA"/>
</dbReference>
<comment type="subcellular location">
    <subcellularLocation>
        <location evidence="1">Nucleus</location>
    </subcellularLocation>
</comment>
<accession>A0A5B6ZSM3</accession>
<evidence type="ECO:0000259" key="8">
    <source>
        <dbReference type="PROSITE" id="PS50217"/>
    </source>
</evidence>
<keyword evidence="4" id="KW-0804">Transcription</keyword>
<feature type="compositionally biased region" description="Gly residues" evidence="7">
    <location>
        <begin position="110"/>
        <end position="128"/>
    </location>
</feature>
<reference evidence="9" key="1">
    <citation type="submission" date="2019-08" db="EMBL/GenBank/DDBJ databases">
        <title>Reference gene set and small RNA set construction with multiple tissues from Davidia involucrata Baill.</title>
        <authorList>
            <person name="Yang H."/>
            <person name="Zhou C."/>
            <person name="Li G."/>
            <person name="Wang J."/>
            <person name="Gao P."/>
            <person name="Wang M."/>
            <person name="Wang R."/>
            <person name="Zhao Y."/>
        </authorList>
    </citation>
    <scope>NUCLEOTIDE SEQUENCE</scope>
    <source>
        <tissue evidence="9">Mixed with DoveR01_LX</tissue>
    </source>
</reference>
<dbReference type="SMART" id="SM00338">
    <property type="entry name" value="BRLZ"/>
    <property type="match status" value="1"/>
</dbReference>
<dbReference type="SUPFAM" id="SSF57959">
    <property type="entry name" value="Leucine zipper domain"/>
    <property type="match status" value="1"/>
</dbReference>
<name>A0A5B6ZSM3_DAVIN</name>
<dbReference type="PANTHER" id="PTHR13690">
    <property type="entry name" value="TRANSCRIPTION FACTOR POSF21-RELATED"/>
    <property type="match status" value="1"/>
</dbReference>
<dbReference type="GO" id="GO:0005634">
    <property type="term" value="C:nucleus"/>
    <property type="evidence" value="ECO:0007669"/>
    <property type="project" value="UniProtKB-SubCell"/>
</dbReference>
<evidence type="ECO:0000313" key="10">
    <source>
        <dbReference type="EMBL" id="MPA46527.1"/>
    </source>
</evidence>
<dbReference type="InterPro" id="IPR044759">
    <property type="entry name" value="bZIP_RF2"/>
</dbReference>
<evidence type="ECO:0000313" key="9">
    <source>
        <dbReference type="EMBL" id="MPA46526.1"/>
    </source>
</evidence>
<keyword evidence="2" id="KW-0805">Transcription regulation</keyword>
<feature type="domain" description="BZIP" evidence="8">
    <location>
        <begin position="182"/>
        <end position="245"/>
    </location>
</feature>
<evidence type="ECO:0000256" key="2">
    <source>
        <dbReference type="ARBA" id="ARBA00023015"/>
    </source>
</evidence>
<evidence type="ECO:0000256" key="3">
    <source>
        <dbReference type="ARBA" id="ARBA00023125"/>
    </source>
</evidence>
<dbReference type="GO" id="GO:0003677">
    <property type="term" value="F:DNA binding"/>
    <property type="evidence" value="ECO:0007669"/>
    <property type="project" value="UniProtKB-KW"/>
</dbReference>
<evidence type="ECO:0000256" key="7">
    <source>
        <dbReference type="SAM" id="MobiDB-lite"/>
    </source>
</evidence>
<dbReference type="Pfam" id="PF00170">
    <property type="entry name" value="bZIP_1"/>
    <property type="match status" value="1"/>
</dbReference>
<dbReference type="PANTHER" id="PTHR13690:SF153">
    <property type="entry name" value="TRANSCRIPTION FACTOR RF2B-LIKE"/>
    <property type="match status" value="1"/>
</dbReference>
<dbReference type="InterPro" id="IPR004827">
    <property type="entry name" value="bZIP"/>
</dbReference>
<proteinExistence type="predicted"/>
<keyword evidence="5" id="KW-0539">Nucleus</keyword>
<evidence type="ECO:0000256" key="5">
    <source>
        <dbReference type="ARBA" id="ARBA00023242"/>
    </source>
</evidence>
<evidence type="ECO:0000256" key="1">
    <source>
        <dbReference type="ARBA" id="ARBA00004123"/>
    </source>
</evidence>